<feature type="transmembrane region" description="Helical" evidence="6">
    <location>
        <begin position="330"/>
        <end position="352"/>
    </location>
</feature>
<feature type="transmembrane region" description="Helical" evidence="6">
    <location>
        <begin position="209"/>
        <end position="229"/>
    </location>
</feature>
<protein>
    <submittedName>
        <fullName evidence="7">MATE efflux family protein</fullName>
    </submittedName>
    <submittedName>
        <fullName evidence="8">Multidrug transporter</fullName>
    </submittedName>
</protein>
<dbReference type="Pfam" id="PF01943">
    <property type="entry name" value="Polysacc_synt"/>
    <property type="match status" value="1"/>
</dbReference>
<sequence length="469" mass="52444">MSKQSKYKNLSMNTLLFTISSFGAKIISFLLVPIYTSVLSTKDYGNVDLVSTTVQLLIPIATLNIQDAVLRFSLDDKYEAEEVIGAGMKLILGSSSVLGVILLIVSHYRLINIDKDYLLFLFFSFFFGVINNCFSMYLKAKNKVKILTVSGLVNTFITCFLNILLLVVIRLGVTGYLISNVVGTWIAITIMFFWGNIYKESKMSGSTKLLKAMILYSLPLVMNALAWWLNNASDRYILTFFCGTAINGIYAVSYKIPTILSTIQTIFYNAWSISAITEFDKDDRDGFIGNIYTIYSGISFIACSVIIMCNIFLARILYAKDFFDAWKFVPVLLTGTVFNGIALFEGCIFTAVKKTREVSNTTLVGAAINTVLNLLLIPFIGALGAAIATMVGYAIIWIVRTKRMLKIVAIKVNWSKQLTMMIALIVQSIVASSGKNFYIQVICMVVIIYKQKDIVKKIFNRLVKKESIK</sequence>
<organism evidence="7 9">
    <name type="scientific">Blautia obeum</name>
    <dbReference type="NCBI Taxonomy" id="40520"/>
    <lineage>
        <taxon>Bacteria</taxon>
        <taxon>Bacillati</taxon>
        <taxon>Bacillota</taxon>
        <taxon>Clostridia</taxon>
        <taxon>Lachnospirales</taxon>
        <taxon>Lachnospiraceae</taxon>
        <taxon>Blautia</taxon>
    </lineage>
</organism>
<evidence type="ECO:0000313" key="9">
    <source>
        <dbReference type="Proteomes" id="UP000095409"/>
    </source>
</evidence>
<dbReference type="PANTHER" id="PTHR30250:SF11">
    <property type="entry name" value="O-ANTIGEN TRANSPORTER-RELATED"/>
    <property type="match status" value="1"/>
</dbReference>
<reference evidence="8 10" key="2">
    <citation type="submission" date="2018-08" db="EMBL/GenBank/DDBJ databases">
        <title>A genome reference for cultivated species of the human gut microbiota.</title>
        <authorList>
            <person name="Zou Y."/>
            <person name="Xue W."/>
            <person name="Luo G."/>
        </authorList>
    </citation>
    <scope>NUCLEOTIDE SEQUENCE [LARGE SCALE GENOMIC DNA]</scope>
    <source>
        <strain evidence="8 10">OM03-6</strain>
    </source>
</reference>
<feature type="transmembrane region" description="Helical" evidence="6">
    <location>
        <begin position="235"/>
        <end position="252"/>
    </location>
</feature>
<evidence type="ECO:0000256" key="2">
    <source>
        <dbReference type="ARBA" id="ARBA00022475"/>
    </source>
</evidence>
<evidence type="ECO:0000256" key="1">
    <source>
        <dbReference type="ARBA" id="ARBA00004651"/>
    </source>
</evidence>
<feature type="transmembrane region" description="Helical" evidence="6">
    <location>
        <begin position="297"/>
        <end position="318"/>
    </location>
</feature>
<feature type="transmembrane region" description="Helical" evidence="6">
    <location>
        <begin position="12"/>
        <end position="36"/>
    </location>
</feature>
<dbReference type="EMBL" id="CYZD01000005">
    <property type="protein sequence ID" value="CUO04615.1"/>
    <property type="molecule type" value="Genomic_DNA"/>
</dbReference>
<dbReference type="AlphaFoldDB" id="A0A174BY90"/>
<name>A0A174BY90_9FIRM</name>
<feature type="transmembrane region" description="Helical" evidence="6">
    <location>
        <begin position="175"/>
        <end position="197"/>
    </location>
</feature>
<accession>A0A174BY90</accession>
<keyword evidence="2" id="KW-1003">Cell membrane</keyword>
<feature type="transmembrane region" description="Helical" evidence="6">
    <location>
        <begin position="372"/>
        <end position="399"/>
    </location>
</feature>
<evidence type="ECO:0000313" key="10">
    <source>
        <dbReference type="Proteomes" id="UP000261105"/>
    </source>
</evidence>
<keyword evidence="5 6" id="KW-0472">Membrane</keyword>
<dbReference type="EMBL" id="QSUZ01000008">
    <property type="protein sequence ID" value="RGN87677.1"/>
    <property type="molecule type" value="Genomic_DNA"/>
</dbReference>
<evidence type="ECO:0000256" key="4">
    <source>
        <dbReference type="ARBA" id="ARBA00022989"/>
    </source>
</evidence>
<dbReference type="GO" id="GO:0005886">
    <property type="term" value="C:plasma membrane"/>
    <property type="evidence" value="ECO:0007669"/>
    <property type="project" value="UniProtKB-SubCell"/>
</dbReference>
<evidence type="ECO:0000256" key="6">
    <source>
        <dbReference type="SAM" id="Phobius"/>
    </source>
</evidence>
<keyword evidence="3 6" id="KW-0812">Transmembrane</keyword>
<dbReference type="Proteomes" id="UP000095409">
    <property type="component" value="Unassembled WGS sequence"/>
</dbReference>
<evidence type="ECO:0000313" key="8">
    <source>
        <dbReference type="EMBL" id="RGN87677.1"/>
    </source>
</evidence>
<evidence type="ECO:0000313" key="7">
    <source>
        <dbReference type="EMBL" id="CUO04615.1"/>
    </source>
</evidence>
<dbReference type="InterPro" id="IPR002797">
    <property type="entry name" value="Polysacc_synth"/>
</dbReference>
<evidence type="ECO:0000256" key="5">
    <source>
        <dbReference type="ARBA" id="ARBA00023136"/>
    </source>
</evidence>
<dbReference type="Proteomes" id="UP000261105">
    <property type="component" value="Unassembled WGS sequence"/>
</dbReference>
<evidence type="ECO:0000256" key="3">
    <source>
        <dbReference type="ARBA" id="ARBA00022692"/>
    </source>
</evidence>
<keyword evidence="4 6" id="KW-1133">Transmembrane helix</keyword>
<reference evidence="7 9" key="1">
    <citation type="submission" date="2015-09" db="EMBL/GenBank/DDBJ databases">
        <authorList>
            <consortium name="Pathogen Informatics"/>
        </authorList>
    </citation>
    <scope>NUCLEOTIDE SEQUENCE [LARGE SCALE GENOMIC DNA]</scope>
    <source>
        <strain evidence="7 9">2789STDY5608837</strain>
    </source>
</reference>
<feature type="transmembrane region" description="Helical" evidence="6">
    <location>
        <begin position="146"/>
        <end position="169"/>
    </location>
</feature>
<gene>
    <name evidence="8" type="ORF">DXB38_07900</name>
    <name evidence="7" type="ORF">ERS852394_01370</name>
</gene>
<feature type="transmembrane region" description="Helical" evidence="6">
    <location>
        <begin position="86"/>
        <end position="105"/>
    </location>
</feature>
<dbReference type="PANTHER" id="PTHR30250">
    <property type="entry name" value="PST FAMILY PREDICTED COLANIC ACID TRANSPORTER"/>
    <property type="match status" value="1"/>
</dbReference>
<dbReference type="RefSeq" id="WP_055065981.1">
    <property type="nucleotide sequence ID" value="NZ_CYZD01000005.1"/>
</dbReference>
<proteinExistence type="predicted"/>
<dbReference type="InterPro" id="IPR050833">
    <property type="entry name" value="Poly_Biosynth_Transport"/>
</dbReference>
<feature type="transmembrane region" description="Helical" evidence="6">
    <location>
        <begin position="117"/>
        <end position="134"/>
    </location>
</feature>
<comment type="subcellular location">
    <subcellularLocation>
        <location evidence="1">Cell membrane</location>
        <topology evidence="1">Multi-pass membrane protein</topology>
    </subcellularLocation>
</comment>